<dbReference type="AlphaFoldDB" id="A0A8I0U4E0"/>
<protein>
    <submittedName>
        <fullName evidence="2">Alkylhydroperoxidase</fullName>
    </submittedName>
</protein>
<dbReference type="GO" id="GO:0051920">
    <property type="term" value="F:peroxiredoxin activity"/>
    <property type="evidence" value="ECO:0007669"/>
    <property type="project" value="InterPro"/>
</dbReference>
<dbReference type="RefSeq" id="WP_193829839.1">
    <property type="nucleotide sequence ID" value="NZ_PKLF01000009.1"/>
</dbReference>
<reference evidence="2" key="1">
    <citation type="submission" date="2017-12" db="EMBL/GenBank/DDBJ databases">
        <title>Genome sequencing and analysis.</title>
        <authorList>
            <person name="Huang Y.-T."/>
        </authorList>
    </citation>
    <scope>NUCLEOTIDE SEQUENCE</scope>
    <source>
        <strain evidence="2">VGH116</strain>
    </source>
</reference>
<sequence>MINWKEYRKKLFSRIGELGKLTPDTVSGYQTLSNAGKKTAHLDDKTRELISLAVAVTTRCDGCIAVHAEAAIKLGLSREEIAEALGVAVAMNAGAAMVYSARVLDSIK</sequence>
<dbReference type="PANTHER" id="PTHR33930">
    <property type="entry name" value="ALKYL HYDROPEROXIDE REDUCTASE AHPD"/>
    <property type="match status" value="1"/>
</dbReference>
<dbReference type="EMBL" id="PKLF01000009">
    <property type="protein sequence ID" value="MBE8612955.1"/>
    <property type="molecule type" value="Genomic_DNA"/>
</dbReference>
<dbReference type="SUPFAM" id="SSF69118">
    <property type="entry name" value="AhpD-like"/>
    <property type="match status" value="1"/>
</dbReference>
<name>A0A8I0U4E0_MORMO</name>
<dbReference type="InterPro" id="IPR029032">
    <property type="entry name" value="AhpD-like"/>
</dbReference>
<keyword evidence="2" id="KW-0575">Peroxidase</keyword>
<gene>
    <name evidence="2" type="ORF">CYG68_11070</name>
</gene>
<dbReference type="InterPro" id="IPR003779">
    <property type="entry name" value="CMD-like"/>
</dbReference>
<dbReference type="Proteomes" id="UP000650477">
    <property type="component" value="Unassembled WGS sequence"/>
</dbReference>
<organism evidence="2 3">
    <name type="scientific">Morganella morganii</name>
    <name type="common">Proteus morganii</name>
    <dbReference type="NCBI Taxonomy" id="582"/>
    <lineage>
        <taxon>Bacteria</taxon>
        <taxon>Pseudomonadati</taxon>
        <taxon>Pseudomonadota</taxon>
        <taxon>Gammaproteobacteria</taxon>
        <taxon>Enterobacterales</taxon>
        <taxon>Morganellaceae</taxon>
        <taxon>Morganella</taxon>
    </lineage>
</organism>
<evidence type="ECO:0000313" key="2">
    <source>
        <dbReference type="EMBL" id="MBE8612955.1"/>
    </source>
</evidence>
<dbReference type="NCBIfam" id="TIGR00778">
    <property type="entry name" value="ahpD_dom"/>
    <property type="match status" value="1"/>
</dbReference>
<dbReference type="InterPro" id="IPR004675">
    <property type="entry name" value="AhpD_core"/>
</dbReference>
<feature type="domain" description="Carboxymuconolactone decarboxylase-like" evidence="1">
    <location>
        <begin position="23"/>
        <end position="105"/>
    </location>
</feature>
<dbReference type="Pfam" id="PF02627">
    <property type="entry name" value="CMD"/>
    <property type="match status" value="1"/>
</dbReference>
<proteinExistence type="predicted"/>
<keyword evidence="2" id="KW-0560">Oxidoreductase</keyword>
<evidence type="ECO:0000313" key="3">
    <source>
        <dbReference type="Proteomes" id="UP000650477"/>
    </source>
</evidence>
<accession>A0A8I0U4E0</accession>
<dbReference type="PANTHER" id="PTHR33930:SF2">
    <property type="entry name" value="BLR3452 PROTEIN"/>
    <property type="match status" value="1"/>
</dbReference>
<evidence type="ECO:0000259" key="1">
    <source>
        <dbReference type="Pfam" id="PF02627"/>
    </source>
</evidence>
<comment type="caution">
    <text evidence="2">The sequence shown here is derived from an EMBL/GenBank/DDBJ whole genome shotgun (WGS) entry which is preliminary data.</text>
</comment>
<dbReference type="Gene3D" id="1.20.1290.10">
    <property type="entry name" value="AhpD-like"/>
    <property type="match status" value="1"/>
</dbReference>